<reference evidence="1 2" key="1">
    <citation type="submission" date="2018-11" db="EMBL/GenBank/DDBJ databases">
        <title>Chitinophaga lutea sp.nov., isolate from arsenic contaminated soil.</title>
        <authorList>
            <person name="Zong Y."/>
        </authorList>
    </citation>
    <scope>NUCLEOTIDE SEQUENCE [LARGE SCALE GENOMIC DNA]</scope>
    <source>
        <strain evidence="1 2">ZY74</strain>
    </source>
</reference>
<keyword evidence="2" id="KW-1185">Reference proteome</keyword>
<dbReference type="OrthoDB" id="665758at2"/>
<evidence type="ECO:0000313" key="2">
    <source>
        <dbReference type="Proteomes" id="UP000278351"/>
    </source>
</evidence>
<evidence type="ECO:0000313" key="1">
    <source>
        <dbReference type="EMBL" id="RPE05462.1"/>
    </source>
</evidence>
<gene>
    <name evidence="1" type="ORF">EGT74_24050</name>
</gene>
<proteinExistence type="predicted"/>
<protein>
    <submittedName>
        <fullName evidence="1">Uncharacterized protein</fullName>
    </submittedName>
</protein>
<name>A0A3N4P9X4_9BACT</name>
<sequence>MESIVTAYQHLCEVRFRHQHLTGSTAALPVPEWLVFYPDEETNVKLQRKHLVIRPSATGFSIAARVKANKEPFAELNGTRLKIGFSLGPAVARHTKLAAHFLVTGKEGRYVFGNSVARLAGSTFPDISKENKVTADPTEAVRVFGYIEIDILKSTSPYDLLDAAGKIKYTKGAPDSKFQLLFEK</sequence>
<dbReference type="Proteomes" id="UP000278351">
    <property type="component" value="Unassembled WGS sequence"/>
</dbReference>
<dbReference type="RefSeq" id="WP_123849107.1">
    <property type="nucleotide sequence ID" value="NZ_RPDH01000003.1"/>
</dbReference>
<accession>A0A3N4P9X4</accession>
<comment type="caution">
    <text evidence="1">The sequence shown here is derived from an EMBL/GenBank/DDBJ whole genome shotgun (WGS) entry which is preliminary data.</text>
</comment>
<dbReference type="AlphaFoldDB" id="A0A3N4P9X4"/>
<organism evidence="1 2">
    <name type="scientific">Chitinophaga lutea</name>
    <dbReference type="NCBI Taxonomy" id="2488634"/>
    <lineage>
        <taxon>Bacteria</taxon>
        <taxon>Pseudomonadati</taxon>
        <taxon>Bacteroidota</taxon>
        <taxon>Chitinophagia</taxon>
        <taxon>Chitinophagales</taxon>
        <taxon>Chitinophagaceae</taxon>
        <taxon>Chitinophaga</taxon>
    </lineage>
</organism>
<dbReference type="EMBL" id="RPDH01000003">
    <property type="protein sequence ID" value="RPE05462.1"/>
    <property type="molecule type" value="Genomic_DNA"/>
</dbReference>